<dbReference type="Pfam" id="PF05036">
    <property type="entry name" value="SPOR"/>
    <property type="match status" value="1"/>
</dbReference>
<dbReference type="InterPro" id="IPR036680">
    <property type="entry name" value="SPOR-like_sf"/>
</dbReference>
<comment type="caution">
    <text evidence="3">The sequence shown here is derived from an EMBL/GenBank/DDBJ whole genome shotgun (WGS) entry which is preliminary data.</text>
</comment>
<evidence type="ECO:0000259" key="2">
    <source>
        <dbReference type="PROSITE" id="PS51724"/>
    </source>
</evidence>
<dbReference type="Proteomes" id="UP001597151">
    <property type="component" value="Unassembled WGS sequence"/>
</dbReference>
<feature type="transmembrane region" description="Helical" evidence="1">
    <location>
        <begin position="23"/>
        <end position="43"/>
    </location>
</feature>
<name>A0ABW3T944_9RHOB</name>
<accession>A0ABW3T944</accession>
<dbReference type="Gene3D" id="3.30.70.1070">
    <property type="entry name" value="Sporulation related repeat"/>
    <property type="match status" value="1"/>
</dbReference>
<dbReference type="RefSeq" id="WP_380789048.1">
    <property type="nucleotide sequence ID" value="NZ_JBHTKR010000001.1"/>
</dbReference>
<keyword evidence="1" id="KW-0472">Membrane</keyword>
<sequence length="342" mass="35335">MADTFAEGRAPARGSGRSIGKMANLAGAGVSIALIIGVAVWGYRLVMRDVNGVPVVRAMEGPMRIQPETPGGSMAEHIGLAVNEVAANGTAAPPPDRIVLAPRPVTLDAEDVATAELMAVAQIFPMPQPPAAVPDTAEASALAAVPGGPTGSLAEAGPVADSVNGEARIETVAMTLTEPQSMSVMVDQILAQVLQGEAAPVDADTALAAIDLPKVEGGIGQSLRPQARPASMVRQAAVQAAAVAAPVPAVLDVDPDKIPAGTRLVQLGAYDSPEVAKREWDRIALRFGDYLEGKSRVIQLAESGGRNFYRLRAMGFADINDARRFCSALVAERAECIPVSAK</sequence>
<dbReference type="EMBL" id="JBHTKR010000001">
    <property type="protein sequence ID" value="MFD1193749.1"/>
    <property type="molecule type" value="Genomic_DNA"/>
</dbReference>
<reference evidence="4" key="1">
    <citation type="journal article" date="2019" name="Int. J. Syst. Evol. Microbiol.">
        <title>The Global Catalogue of Microorganisms (GCM) 10K type strain sequencing project: providing services to taxonomists for standard genome sequencing and annotation.</title>
        <authorList>
            <consortium name="The Broad Institute Genomics Platform"/>
            <consortium name="The Broad Institute Genome Sequencing Center for Infectious Disease"/>
            <person name="Wu L."/>
            <person name="Ma J."/>
        </authorList>
    </citation>
    <scope>NUCLEOTIDE SEQUENCE [LARGE SCALE GENOMIC DNA]</scope>
    <source>
        <strain evidence="4">CCUG 55328</strain>
    </source>
</reference>
<keyword evidence="4" id="KW-1185">Reference proteome</keyword>
<protein>
    <submittedName>
        <fullName evidence="3">SPOR domain-containing protein</fullName>
    </submittedName>
</protein>
<organism evidence="3 4">
    <name type="scientific">Seohaeicola saemankumensis</name>
    <dbReference type="NCBI Taxonomy" id="481181"/>
    <lineage>
        <taxon>Bacteria</taxon>
        <taxon>Pseudomonadati</taxon>
        <taxon>Pseudomonadota</taxon>
        <taxon>Alphaproteobacteria</taxon>
        <taxon>Rhodobacterales</taxon>
        <taxon>Roseobacteraceae</taxon>
        <taxon>Seohaeicola</taxon>
    </lineage>
</organism>
<keyword evidence="1" id="KW-1133">Transmembrane helix</keyword>
<dbReference type="PROSITE" id="PS51724">
    <property type="entry name" value="SPOR"/>
    <property type="match status" value="1"/>
</dbReference>
<keyword evidence="1" id="KW-0812">Transmembrane</keyword>
<gene>
    <name evidence="3" type="ORF">ACFQ3C_03575</name>
</gene>
<evidence type="ECO:0000256" key="1">
    <source>
        <dbReference type="SAM" id="Phobius"/>
    </source>
</evidence>
<proteinExistence type="predicted"/>
<dbReference type="InterPro" id="IPR007730">
    <property type="entry name" value="SPOR-like_dom"/>
</dbReference>
<evidence type="ECO:0000313" key="4">
    <source>
        <dbReference type="Proteomes" id="UP001597151"/>
    </source>
</evidence>
<feature type="domain" description="SPOR" evidence="2">
    <location>
        <begin position="257"/>
        <end position="342"/>
    </location>
</feature>
<evidence type="ECO:0000313" key="3">
    <source>
        <dbReference type="EMBL" id="MFD1193749.1"/>
    </source>
</evidence>